<organism evidence="1 2">
    <name type="scientific">Crocosphaera watsonii WH 0003</name>
    <dbReference type="NCBI Taxonomy" id="423471"/>
    <lineage>
        <taxon>Bacteria</taxon>
        <taxon>Bacillati</taxon>
        <taxon>Cyanobacteriota</taxon>
        <taxon>Cyanophyceae</taxon>
        <taxon>Oscillatoriophycideae</taxon>
        <taxon>Chroococcales</taxon>
        <taxon>Aphanothecaceae</taxon>
        <taxon>Crocosphaera</taxon>
    </lineage>
</organism>
<accession>G5JE75</accession>
<gene>
    <name evidence="1" type="ORF">CWATWH0003_B062</name>
</gene>
<dbReference type="Proteomes" id="UP000003477">
    <property type="component" value="Unassembled WGS sequence"/>
</dbReference>
<comment type="caution">
    <text evidence="1">The sequence shown here is derived from an EMBL/GenBank/DDBJ whole genome shotgun (WGS) entry which is preliminary data.</text>
</comment>
<sequence>MLMGLYFIIKTLREQLGKRVKQEGKSLDYSLSKLRLKN</sequence>
<dbReference type="AlphaFoldDB" id="G5JE75"/>
<protein>
    <submittedName>
        <fullName evidence="1">Uncharacterized protein</fullName>
    </submittedName>
</protein>
<evidence type="ECO:0000313" key="1">
    <source>
        <dbReference type="EMBL" id="EHJ09511.1"/>
    </source>
</evidence>
<proteinExistence type="predicted"/>
<name>G5JE75_CROWT</name>
<reference evidence="1 2" key="1">
    <citation type="journal article" date="2011" name="Front. Microbiol.">
        <title>Two Strains of Crocosphaera watsonii with Highly Conserved Genomes are Distinguished by Strain-Specific Features.</title>
        <authorList>
            <person name="Bench S.R."/>
            <person name="Ilikchyan I.N."/>
            <person name="Tripp H.J."/>
            <person name="Zehr J.P."/>
        </authorList>
    </citation>
    <scope>NUCLEOTIDE SEQUENCE [LARGE SCALE GENOMIC DNA]</scope>
    <source>
        <strain evidence="1 2">WH 0003</strain>
    </source>
</reference>
<evidence type="ECO:0000313" key="2">
    <source>
        <dbReference type="Proteomes" id="UP000003477"/>
    </source>
</evidence>
<dbReference type="EMBL" id="AESD01000938">
    <property type="protein sequence ID" value="EHJ09511.1"/>
    <property type="molecule type" value="Genomic_DNA"/>
</dbReference>